<sequence>MDDQHSPLTTTAAPPTAASQLHPTPCHWTGLRAAPVGVRRARLQSTPSSCYSEWDSSLWNTWSSVMDGNMASARTSLISSVDSCYTTDSANFARLLAVAAETMSGASLSGEHWKTLAPFIPGTNTGQE</sequence>
<accession>A0A673AB74</accession>
<feature type="region of interest" description="Disordered" evidence="1">
    <location>
        <begin position="1"/>
        <end position="21"/>
    </location>
</feature>
<evidence type="ECO:0000313" key="3">
    <source>
        <dbReference type="Proteomes" id="UP000472271"/>
    </source>
</evidence>
<organism evidence="2 3">
    <name type="scientific">Sphaeramia orbicularis</name>
    <name type="common">orbiculate cardinalfish</name>
    <dbReference type="NCBI Taxonomy" id="375764"/>
    <lineage>
        <taxon>Eukaryota</taxon>
        <taxon>Metazoa</taxon>
        <taxon>Chordata</taxon>
        <taxon>Craniata</taxon>
        <taxon>Vertebrata</taxon>
        <taxon>Euteleostomi</taxon>
        <taxon>Actinopterygii</taxon>
        <taxon>Neopterygii</taxon>
        <taxon>Teleostei</taxon>
        <taxon>Neoteleostei</taxon>
        <taxon>Acanthomorphata</taxon>
        <taxon>Gobiaria</taxon>
        <taxon>Kurtiformes</taxon>
        <taxon>Apogonoidei</taxon>
        <taxon>Apogonidae</taxon>
        <taxon>Apogoninae</taxon>
        <taxon>Sphaeramia</taxon>
    </lineage>
</organism>
<evidence type="ECO:0000256" key="1">
    <source>
        <dbReference type="SAM" id="MobiDB-lite"/>
    </source>
</evidence>
<dbReference type="InParanoid" id="A0A673AB74"/>
<evidence type="ECO:0000313" key="2">
    <source>
        <dbReference type="Ensembl" id="ENSSORP00005025968.1"/>
    </source>
</evidence>
<reference evidence="2" key="2">
    <citation type="submission" date="2025-08" db="UniProtKB">
        <authorList>
            <consortium name="Ensembl"/>
        </authorList>
    </citation>
    <scope>IDENTIFICATION</scope>
</reference>
<name>A0A673AB74_9TELE</name>
<reference evidence="2" key="3">
    <citation type="submission" date="2025-09" db="UniProtKB">
        <authorList>
            <consortium name="Ensembl"/>
        </authorList>
    </citation>
    <scope>IDENTIFICATION</scope>
</reference>
<dbReference type="Proteomes" id="UP000472271">
    <property type="component" value="Chromosome 14"/>
</dbReference>
<protein>
    <submittedName>
        <fullName evidence="2">Uncharacterized protein</fullName>
    </submittedName>
</protein>
<feature type="compositionally biased region" description="Low complexity" evidence="1">
    <location>
        <begin position="9"/>
        <end position="18"/>
    </location>
</feature>
<keyword evidence="3" id="KW-1185">Reference proteome</keyword>
<reference evidence="2" key="1">
    <citation type="submission" date="2019-06" db="EMBL/GenBank/DDBJ databases">
        <authorList>
            <consortium name="Wellcome Sanger Institute Data Sharing"/>
        </authorList>
    </citation>
    <scope>NUCLEOTIDE SEQUENCE [LARGE SCALE GENOMIC DNA]</scope>
</reference>
<dbReference type="Ensembl" id="ENSSORT00005026736.1">
    <property type="protein sequence ID" value="ENSSORP00005025968.1"/>
    <property type="gene ID" value="ENSSORG00005012467.1"/>
</dbReference>
<dbReference type="AlphaFoldDB" id="A0A673AB74"/>
<proteinExistence type="predicted"/>